<reference evidence="2 3" key="1">
    <citation type="submission" date="2020-03" db="EMBL/GenBank/DDBJ databases">
        <title>Genomic Encyclopedia of Type Strains, Phase IV (KMG-IV): sequencing the most valuable type-strain genomes for metagenomic binning, comparative biology and taxonomic classification.</title>
        <authorList>
            <person name="Goeker M."/>
        </authorList>
    </citation>
    <scope>NUCLEOTIDE SEQUENCE [LARGE SCALE GENOMIC DNA]</scope>
    <source>
        <strain evidence="2 3">DSM 21299</strain>
    </source>
</reference>
<dbReference type="PANTHER" id="PTHR33164:SF89">
    <property type="entry name" value="MARR FAMILY REGULATORY PROTEIN"/>
    <property type="match status" value="1"/>
</dbReference>
<dbReference type="GO" id="GO:0003700">
    <property type="term" value="F:DNA-binding transcription factor activity"/>
    <property type="evidence" value="ECO:0007669"/>
    <property type="project" value="InterPro"/>
</dbReference>
<gene>
    <name evidence="2" type="ORF">FHS54_001189</name>
</gene>
<evidence type="ECO:0000313" key="3">
    <source>
        <dbReference type="Proteomes" id="UP000576821"/>
    </source>
</evidence>
<dbReference type="InterPro" id="IPR036388">
    <property type="entry name" value="WH-like_DNA-bd_sf"/>
</dbReference>
<evidence type="ECO:0000259" key="1">
    <source>
        <dbReference type="PROSITE" id="PS50995"/>
    </source>
</evidence>
<dbReference type="SUPFAM" id="SSF46785">
    <property type="entry name" value="Winged helix' DNA-binding domain"/>
    <property type="match status" value="1"/>
</dbReference>
<dbReference type="InterPro" id="IPR039422">
    <property type="entry name" value="MarR/SlyA-like"/>
</dbReference>
<dbReference type="Gene3D" id="1.10.10.10">
    <property type="entry name" value="Winged helix-like DNA-binding domain superfamily/Winged helix DNA-binding domain"/>
    <property type="match status" value="1"/>
</dbReference>
<organism evidence="2 3">
    <name type="scientific">Sphingobium vermicomposti</name>
    <dbReference type="NCBI Taxonomy" id="529005"/>
    <lineage>
        <taxon>Bacteria</taxon>
        <taxon>Pseudomonadati</taxon>
        <taxon>Pseudomonadota</taxon>
        <taxon>Alphaproteobacteria</taxon>
        <taxon>Sphingomonadales</taxon>
        <taxon>Sphingomonadaceae</taxon>
        <taxon>Sphingobium</taxon>
    </lineage>
</organism>
<sequence>MLIVLGNNIMVEGMEKKRADDQLTNPVTQRLGYRLRRASSAMMANLGAALEAIGLRPVEATIIMLIGANPDCIQSDIGRTLGIKRANMVPLITALTQRDLVRKSPVDGRSVALSLTPLGEEACARANRIMTAHEQRYEERLTPEIRQALQDALDILEREEPGATA</sequence>
<feature type="domain" description="HTH marR-type" evidence="1">
    <location>
        <begin position="28"/>
        <end position="158"/>
    </location>
</feature>
<protein>
    <submittedName>
        <fullName evidence="2">DNA-binding MarR family transcriptional regulator</fullName>
    </submittedName>
</protein>
<dbReference type="EMBL" id="JAASQR010000002">
    <property type="protein sequence ID" value="NIJ16223.1"/>
    <property type="molecule type" value="Genomic_DNA"/>
</dbReference>
<dbReference type="Proteomes" id="UP000576821">
    <property type="component" value="Unassembled WGS sequence"/>
</dbReference>
<dbReference type="AlphaFoldDB" id="A0A846M3T1"/>
<name>A0A846M3T1_9SPHN</name>
<dbReference type="PANTHER" id="PTHR33164">
    <property type="entry name" value="TRANSCRIPTIONAL REGULATOR, MARR FAMILY"/>
    <property type="match status" value="1"/>
</dbReference>
<dbReference type="SMART" id="SM00347">
    <property type="entry name" value="HTH_MARR"/>
    <property type="match status" value="1"/>
</dbReference>
<dbReference type="InterPro" id="IPR000835">
    <property type="entry name" value="HTH_MarR-typ"/>
</dbReference>
<dbReference type="PROSITE" id="PS50995">
    <property type="entry name" value="HTH_MARR_2"/>
    <property type="match status" value="1"/>
</dbReference>
<accession>A0A846M3T1</accession>
<dbReference type="RefSeq" id="WP_208404801.1">
    <property type="nucleotide sequence ID" value="NZ_JAASQR010000002.1"/>
</dbReference>
<dbReference type="GO" id="GO:0003677">
    <property type="term" value="F:DNA binding"/>
    <property type="evidence" value="ECO:0007669"/>
    <property type="project" value="UniProtKB-KW"/>
</dbReference>
<keyword evidence="2" id="KW-0238">DNA-binding</keyword>
<proteinExistence type="predicted"/>
<comment type="caution">
    <text evidence="2">The sequence shown here is derived from an EMBL/GenBank/DDBJ whole genome shotgun (WGS) entry which is preliminary data.</text>
</comment>
<keyword evidence="3" id="KW-1185">Reference proteome</keyword>
<dbReference type="GO" id="GO:0006950">
    <property type="term" value="P:response to stress"/>
    <property type="evidence" value="ECO:0007669"/>
    <property type="project" value="TreeGrafter"/>
</dbReference>
<dbReference type="InterPro" id="IPR036390">
    <property type="entry name" value="WH_DNA-bd_sf"/>
</dbReference>
<evidence type="ECO:0000313" key="2">
    <source>
        <dbReference type="EMBL" id="NIJ16223.1"/>
    </source>
</evidence>
<dbReference type="Pfam" id="PF12802">
    <property type="entry name" value="MarR_2"/>
    <property type="match status" value="1"/>
</dbReference>